<keyword evidence="1" id="KW-0472">Membrane</keyword>
<evidence type="ECO:0000313" key="2">
    <source>
        <dbReference type="EMBL" id="VDC88014.1"/>
    </source>
</evidence>
<protein>
    <submittedName>
        <fullName evidence="2">Uncharacterized protein</fullName>
    </submittedName>
</protein>
<dbReference type="EMBL" id="LR031573">
    <property type="protein sequence ID" value="VDC88014.1"/>
    <property type="molecule type" value="Genomic_DNA"/>
</dbReference>
<proteinExistence type="predicted"/>
<sequence>MHLAVETMNALSTVLKAARLLTVILEPVSVLLWLMQERWPRKK</sequence>
<evidence type="ECO:0000256" key="1">
    <source>
        <dbReference type="SAM" id="Phobius"/>
    </source>
</evidence>
<name>A0A3P6AKZ2_BRACM</name>
<keyword evidence="1" id="KW-0812">Transmembrane</keyword>
<dbReference type="AlphaFoldDB" id="A0A3P6AKZ2"/>
<feature type="transmembrane region" description="Helical" evidence="1">
    <location>
        <begin position="17"/>
        <end position="35"/>
    </location>
</feature>
<keyword evidence="1" id="KW-1133">Transmembrane helix</keyword>
<reference evidence="2" key="1">
    <citation type="submission" date="2018-11" db="EMBL/GenBank/DDBJ databases">
        <authorList>
            <consortium name="Genoscope - CEA"/>
            <person name="William W."/>
        </authorList>
    </citation>
    <scope>NUCLEOTIDE SEQUENCE</scope>
</reference>
<gene>
    <name evidence="2" type="ORF">BRAA02T06609Z</name>
</gene>
<organism evidence="2">
    <name type="scientific">Brassica campestris</name>
    <name type="common">Field mustard</name>
    <dbReference type="NCBI Taxonomy" id="3711"/>
    <lineage>
        <taxon>Eukaryota</taxon>
        <taxon>Viridiplantae</taxon>
        <taxon>Streptophyta</taxon>
        <taxon>Embryophyta</taxon>
        <taxon>Tracheophyta</taxon>
        <taxon>Spermatophyta</taxon>
        <taxon>Magnoliopsida</taxon>
        <taxon>eudicotyledons</taxon>
        <taxon>Gunneridae</taxon>
        <taxon>Pentapetalae</taxon>
        <taxon>rosids</taxon>
        <taxon>malvids</taxon>
        <taxon>Brassicales</taxon>
        <taxon>Brassicaceae</taxon>
        <taxon>Brassiceae</taxon>
        <taxon>Brassica</taxon>
    </lineage>
</organism>
<accession>A0A3P6AKZ2</accession>